<dbReference type="InterPro" id="IPR011990">
    <property type="entry name" value="TPR-like_helical_dom_sf"/>
</dbReference>
<dbReference type="InterPro" id="IPR019734">
    <property type="entry name" value="TPR_rpt"/>
</dbReference>
<dbReference type="PROSITE" id="PS50005">
    <property type="entry name" value="TPR"/>
    <property type="match status" value="1"/>
</dbReference>
<dbReference type="PANTHER" id="PTHR12558">
    <property type="entry name" value="CELL DIVISION CYCLE 16,23,27"/>
    <property type="match status" value="1"/>
</dbReference>
<comment type="caution">
    <text evidence="3">The sequence shown here is derived from an EMBL/GenBank/DDBJ whole genome shotgun (WGS) entry which is preliminary data.</text>
</comment>
<dbReference type="Pfam" id="PF13181">
    <property type="entry name" value="TPR_8"/>
    <property type="match status" value="1"/>
</dbReference>
<organism evidence="3 4">
    <name type="scientific">Pseudochelatococcus lubricantis</name>
    <dbReference type="NCBI Taxonomy" id="1538102"/>
    <lineage>
        <taxon>Bacteria</taxon>
        <taxon>Pseudomonadati</taxon>
        <taxon>Pseudomonadota</taxon>
        <taxon>Alphaproteobacteria</taxon>
        <taxon>Hyphomicrobiales</taxon>
        <taxon>Chelatococcaceae</taxon>
        <taxon>Pseudochelatococcus</taxon>
    </lineage>
</organism>
<keyword evidence="4" id="KW-1185">Reference proteome</keyword>
<protein>
    <submittedName>
        <fullName evidence="3">Tetratricopeptide (TPR) repeat protein</fullName>
    </submittedName>
</protein>
<dbReference type="Gene3D" id="1.25.40.10">
    <property type="entry name" value="Tetratricopeptide repeat domain"/>
    <property type="match status" value="3"/>
</dbReference>
<feature type="repeat" description="TPR" evidence="1">
    <location>
        <begin position="501"/>
        <end position="534"/>
    </location>
</feature>
<dbReference type="SUPFAM" id="SSF48452">
    <property type="entry name" value="TPR-like"/>
    <property type="match status" value="2"/>
</dbReference>
<evidence type="ECO:0000313" key="4">
    <source>
        <dbReference type="Proteomes" id="UP001429580"/>
    </source>
</evidence>
<proteinExistence type="predicted"/>
<evidence type="ECO:0000256" key="1">
    <source>
        <dbReference type="PROSITE-ProRule" id="PRU00339"/>
    </source>
</evidence>
<accession>A0ABX0UUZ4</accession>
<dbReference type="PANTHER" id="PTHR12558:SF13">
    <property type="entry name" value="CELL DIVISION CYCLE PROTEIN 27 HOMOLOG"/>
    <property type="match status" value="1"/>
</dbReference>
<evidence type="ECO:0000256" key="2">
    <source>
        <dbReference type="SAM" id="MobiDB-lite"/>
    </source>
</evidence>
<dbReference type="Pfam" id="PF13432">
    <property type="entry name" value="TPR_16"/>
    <property type="match status" value="3"/>
</dbReference>
<dbReference type="Proteomes" id="UP001429580">
    <property type="component" value="Unassembled WGS sequence"/>
</dbReference>
<evidence type="ECO:0000313" key="3">
    <source>
        <dbReference type="EMBL" id="NIJ56779.1"/>
    </source>
</evidence>
<feature type="compositionally biased region" description="Basic and acidic residues" evidence="2">
    <location>
        <begin position="598"/>
        <end position="607"/>
    </location>
</feature>
<sequence>MAGMSLARLARFARLESVARLALLVSVLSGAGVGPSLARTSVIDDILPDYAPAETLDGNFLAAIIAGASRDTRAAAVYFRESLKADPRNPDLRERGFVAFLANGSMPEAIALARDVARTDRNNGLAQLVLGVEALQKKQYVTARRFFNRGGRGRSADITATLLNAWSWAGSKNFAEAVGTVDNLTGESVYNVFRDFHAGLIATYLGSARQGEDRLRAAHSAEGTTLRVVDAFGRVLSYRGKPDEARAVYERFDSLLPRHPVVRHALAELAAGRKLAPLVSTPQQGAAEVLYGLGAAGNGQGDEVAGLIYLNLALHLDPEHALASMTRGDILSRLKLHEAAIDAFDKVPAKSPLRTSADIQIAGALNALERHDDAIAYLKKVLERQPDDIDVLSALGGVQQARKFYAESAETYSRAIAQAGKPDSSHWMLYYFRGVAYERSKQWPKAEADLKRALELGGEGIGSDRALILNYLGYSWVDRNENIDEAFDMLKRAVELKPRDGYIADSLAWAYYKLGRYEDAVRELERAIELKPSESVVNDHLGDAYWRVGRRIEAVFQWNHARDLNPEPEELPKILEKIKNGLPDEKDTCAPDASAPQKADKVIKAETETAPAGEGKPKQDAPVPAGTPAPAPAVPSEAPDR</sequence>
<name>A0ABX0UUZ4_9HYPH</name>
<gene>
    <name evidence="3" type="ORF">FHS82_000592</name>
</gene>
<dbReference type="PROSITE" id="PS50293">
    <property type="entry name" value="TPR_REGION"/>
    <property type="match status" value="1"/>
</dbReference>
<dbReference type="Pfam" id="PF13414">
    <property type="entry name" value="TPR_11"/>
    <property type="match status" value="1"/>
</dbReference>
<dbReference type="EMBL" id="JAASQI010000001">
    <property type="protein sequence ID" value="NIJ56779.1"/>
    <property type="molecule type" value="Genomic_DNA"/>
</dbReference>
<reference evidence="3 4" key="1">
    <citation type="submission" date="2020-03" db="EMBL/GenBank/DDBJ databases">
        <title>Genomic Encyclopedia of Type Strains, Phase IV (KMG-IV): sequencing the most valuable type-strain genomes for metagenomic binning, comparative biology and taxonomic classification.</title>
        <authorList>
            <person name="Goeker M."/>
        </authorList>
    </citation>
    <scope>NUCLEOTIDE SEQUENCE [LARGE SCALE GENOMIC DNA]</scope>
    <source>
        <strain evidence="3 4">DSM 103870</strain>
    </source>
</reference>
<dbReference type="SMART" id="SM00028">
    <property type="entry name" value="TPR"/>
    <property type="match status" value="9"/>
</dbReference>
<keyword evidence="1" id="KW-0802">TPR repeat</keyword>
<feature type="region of interest" description="Disordered" evidence="2">
    <location>
        <begin position="582"/>
        <end position="641"/>
    </location>
</feature>